<evidence type="ECO:0000313" key="1">
    <source>
        <dbReference type="EMBL" id="PHH59438.1"/>
    </source>
</evidence>
<keyword evidence="2" id="KW-1185">Reference proteome</keyword>
<accession>A0A2C5XE89</accession>
<gene>
    <name evidence="1" type="ORF">CDD81_3198</name>
</gene>
<dbReference type="EMBL" id="NJET01000206">
    <property type="protein sequence ID" value="PHH59438.1"/>
    <property type="molecule type" value="Genomic_DNA"/>
</dbReference>
<reference evidence="1 2" key="1">
    <citation type="submission" date="2017-06" db="EMBL/GenBank/DDBJ databases">
        <title>Ant-infecting Ophiocordyceps genomes reveal a high diversity of potential behavioral manipulation genes and a possible major role for enterotoxins.</title>
        <authorList>
            <person name="De Bekker C."/>
            <person name="Evans H.C."/>
            <person name="Brachmann A."/>
            <person name="Hughes D.P."/>
        </authorList>
    </citation>
    <scope>NUCLEOTIDE SEQUENCE [LARGE SCALE GENOMIC DNA]</scope>
    <source>
        <strain evidence="1 2">Map64</strain>
    </source>
</reference>
<organism evidence="1 2">
    <name type="scientific">Ophiocordyceps australis</name>
    <dbReference type="NCBI Taxonomy" id="1399860"/>
    <lineage>
        <taxon>Eukaryota</taxon>
        <taxon>Fungi</taxon>
        <taxon>Dikarya</taxon>
        <taxon>Ascomycota</taxon>
        <taxon>Pezizomycotina</taxon>
        <taxon>Sordariomycetes</taxon>
        <taxon>Hypocreomycetidae</taxon>
        <taxon>Hypocreales</taxon>
        <taxon>Ophiocordycipitaceae</taxon>
        <taxon>Ophiocordyceps</taxon>
    </lineage>
</organism>
<dbReference type="AlphaFoldDB" id="A0A2C5XE89"/>
<comment type="caution">
    <text evidence="1">The sequence shown here is derived from an EMBL/GenBank/DDBJ whole genome shotgun (WGS) entry which is preliminary data.</text>
</comment>
<protein>
    <submittedName>
        <fullName evidence="1">Uncharacterized protein</fullName>
    </submittedName>
</protein>
<dbReference type="Proteomes" id="UP000226192">
    <property type="component" value="Unassembled WGS sequence"/>
</dbReference>
<proteinExistence type="predicted"/>
<sequence length="83" mass="9238">MMHGQALALTGICTQAINCHRPRKRNLDQDTLPLVATMVSDAQDALCLDPLCYSPRPFCSAFLASRLEPTVVLRLCRHDMLVL</sequence>
<name>A0A2C5XE89_9HYPO</name>
<evidence type="ECO:0000313" key="2">
    <source>
        <dbReference type="Proteomes" id="UP000226192"/>
    </source>
</evidence>